<dbReference type="SMART" id="SM01340">
    <property type="entry name" value="DNA_mis_repair"/>
    <property type="match status" value="1"/>
</dbReference>
<gene>
    <name evidence="5" type="primary">mutL</name>
    <name evidence="9" type="ORF">dsmv_0092</name>
</gene>
<dbReference type="InterPro" id="IPR036890">
    <property type="entry name" value="HATPase_C_sf"/>
</dbReference>
<evidence type="ECO:0000259" key="8">
    <source>
        <dbReference type="SMART" id="SM01340"/>
    </source>
</evidence>
<dbReference type="InterPro" id="IPR020667">
    <property type="entry name" value="DNA_mismatch_repair_MutL"/>
</dbReference>
<proteinExistence type="inferred from homology"/>
<feature type="compositionally biased region" description="Low complexity" evidence="6">
    <location>
        <begin position="338"/>
        <end position="348"/>
    </location>
</feature>
<reference evidence="9 10" key="1">
    <citation type="journal article" date="2013" name="Genome Announc.">
        <title>Draft genome sequences for three mercury-methylating, sulfate-reducing bacteria.</title>
        <authorList>
            <person name="Brown S.D."/>
            <person name="Hurt R.A.Jr."/>
            <person name="Gilmour C.C."/>
            <person name="Elias D.A."/>
        </authorList>
    </citation>
    <scope>NUCLEOTIDE SEQUENCE [LARGE SCALE GENOMIC DNA]</scope>
    <source>
        <strain evidence="9 10">DSM 2059</strain>
    </source>
</reference>
<dbReference type="Gene3D" id="3.30.565.10">
    <property type="entry name" value="Histidine kinase-like ATPase, C-terminal domain"/>
    <property type="match status" value="1"/>
</dbReference>
<comment type="caution">
    <text evidence="9">The sequence shown here is derived from an EMBL/GenBank/DDBJ whole genome shotgun (WGS) entry which is preliminary data.</text>
</comment>
<dbReference type="InterPro" id="IPR042120">
    <property type="entry name" value="MutL_C_dimsub"/>
</dbReference>
<dbReference type="InterPro" id="IPR002099">
    <property type="entry name" value="MutL/Mlh/PMS"/>
</dbReference>
<dbReference type="GO" id="GO:0016887">
    <property type="term" value="F:ATP hydrolysis activity"/>
    <property type="evidence" value="ECO:0007669"/>
    <property type="project" value="InterPro"/>
</dbReference>
<evidence type="ECO:0000256" key="1">
    <source>
        <dbReference type="ARBA" id="ARBA00006082"/>
    </source>
</evidence>
<dbReference type="PROSITE" id="PS00058">
    <property type="entry name" value="DNA_MISMATCH_REPAIR_1"/>
    <property type="match status" value="1"/>
</dbReference>
<dbReference type="PANTHER" id="PTHR10073">
    <property type="entry name" value="DNA MISMATCH REPAIR PROTEIN MLH, PMS, MUTL"/>
    <property type="match status" value="1"/>
</dbReference>
<dbReference type="Pfam" id="PF01119">
    <property type="entry name" value="DNA_mis_repair"/>
    <property type="match status" value="1"/>
</dbReference>
<dbReference type="SUPFAM" id="SSF118116">
    <property type="entry name" value="DNA mismatch repair protein MutL"/>
    <property type="match status" value="1"/>
</dbReference>
<dbReference type="HAMAP" id="MF_00149">
    <property type="entry name" value="DNA_mis_repair"/>
    <property type="match status" value="1"/>
</dbReference>
<dbReference type="Gene3D" id="3.30.230.10">
    <property type="match status" value="1"/>
</dbReference>
<evidence type="ECO:0000256" key="6">
    <source>
        <dbReference type="SAM" id="MobiDB-lite"/>
    </source>
</evidence>
<dbReference type="GO" id="GO:0140664">
    <property type="term" value="F:ATP-dependent DNA damage sensor activity"/>
    <property type="evidence" value="ECO:0007669"/>
    <property type="project" value="InterPro"/>
</dbReference>
<name>S7TXM1_DESML</name>
<feature type="domain" description="DNA mismatch repair protein S5" evidence="8">
    <location>
        <begin position="209"/>
        <end position="327"/>
    </location>
</feature>
<dbReference type="GO" id="GO:0006298">
    <property type="term" value="P:mismatch repair"/>
    <property type="evidence" value="ECO:0007669"/>
    <property type="project" value="UniProtKB-UniRule"/>
</dbReference>
<dbReference type="OrthoDB" id="9763467at2"/>
<dbReference type="SUPFAM" id="SSF54211">
    <property type="entry name" value="Ribosomal protein S5 domain 2-like"/>
    <property type="match status" value="1"/>
</dbReference>
<organism evidence="9 10">
    <name type="scientific">Desulfococcus multivorans DSM 2059</name>
    <dbReference type="NCBI Taxonomy" id="1121405"/>
    <lineage>
        <taxon>Bacteria</taxon>
        <taxon>Pseudomonadati</taxon>
        <taxon>Thermodesulfobacteriota</taxon>
        <taxon>Desulfobacteria</taxon>
        <taxon>Desulfobacterales</taxon>
        <taxon>Desulfococcaceae</taxon>
        <taxon>Desulfococcus</taxon>
    </lineage>
</organism>
<dbReference type="EMBL" id="ATHJ01000072">
    <property type="protein sequence ID" value="EPR41792.1"/>
    <property type="molecule type" value="Genomic_DNA"/>
</dbReference>
<dbReference type="FunFam" id="3.30.565.10:FF:000003">
    <property type="entry name" value="DNA mismatch repair endonuclease MutL"/>
    <property type="match status" value="1"/>
</dbReference>
<feature type="domain" description="MutL C-terminal dimerisation" evidence="7">
    <location>
        <begin position="423"/>
        <end position="566"/>
    </location>
</feature>
<evidence type="ECO:0000313" key="9">
    <source>
        <dbReference type="EMBL" id="EPR41792.1"/>
    </source>
</evidence>
<dbReference type="PATRIC" id="fig|1121405.3.peg.1407"/>
<feature type="region of interest" description="Disordered" evidence="6">
    <location>
        <begin position="329"/>
        <end position="348"/>
    </location>
</feature>
<evidence type="ECO:0000256" key="3">
    <source>
        <dbReference type="ARBA" id="ARBA00022763"/>
    </source>
</evidence>
<dbReference type="GO" id="GO:0032300">
    <property type="term" value="C:mismatch repair complex"/>
    <property type="evidence" value="ECO:0007669"/>
    <property type="project" value="InterPro"/>
</dbReference>
<dbReference type="Gene3D" id="3.30.1370.100">
    <property type="entry name" value="MutL, C-terminal domain, regulatory subdomain"/>
    <property type="match status" value="1"/>
</dbReference>
<dbReference type="InterPro" id="IPR038973">
    <property type="entry name" value="MutL/Mlh/Pms-like"/>
</dbReference>
<dbReference type="CDD" id="cd16926">
    <property type="entry name" value="HATPase_MutL-MLH-PMS-like"/>
    <property type="match status" value="1"/>
</dbReference>
<keyword evidence="4 5" id="KW-0234">DNA repair</keyword>
<evidence type="ECO:0000256" key="5">
    <source>
        <dbReference type="HAMAP-Rule" id="MF_00149"/>
    </source>
</evidence>
<dbReference type="InterPro" id="IPR014762">
    <property type="entry name" value="DNA_mismatch_repair_CS"/>
</dbReference>
<dbReference type="CDD" id="cd00782">
    <property type="entry name" value="MutL_Trans"/>
    <property type="match status" value="1"/>
</dbReference>
<protein>
    <recommendedName>
        <fullName evidence="2 5">DNA mismatch repair protein MutL</fullName>
    </recommendedName>
</protein>
<sequence length="610" mass="66188">MTTIKVLPETLSNKIAAGEVVERPASVVKELMENALDAGGTRIVVSVEKGGRALIQVADNGTGMTPDDALLSIERYATSKIYDDGDLFAIGTLGFRGEALPSIASVSRLAMETRHRSRDTGVRIEMSGGTLGKVTEIGAPVGTLVAVRDLFFNTPARRKFLKTVATEMSHISEVVSNIAVGWPQVAVTLRHDGREVKSWPVAADSAERAADVIGRTIDGDLLRVDRSADEVSVTGWIASSGVTRSTSRGIYLYVNGRCIRDRVIQNALFSGYRGRIMKGRFPVAVLFVSVPPDRVDVNVHPAKSEVRFSDPQQIHRLVETAVSSALASAGRSGKMSSPEAAAPREAPPFFQTGGASGFGAPADVRAASLEMSGPPRTAEDVAGYPVSAASPDGGEKVEQPLRNISPPVQAPVWEKRFFADLAVIGQFRDTYIICETGSDLILIDQHAAHERIYYEQLTLRAADIRRISQRLLIPETVDLNYREADILRSLVPSFDAVGMEIEPFGGNTFAVKSLPPFLSGRPVTPMIVEILEKTAEVGVATGMDRIVEESLMVMACHGAIRANRKLSNPEIRHLLTQLDACENPSHCPHGRPTWIQWPARFLEKAFHRVV</sequence>
<evidence type="ECO:0000259" key="7">
    <source>
        <dbReference type="SMART" id="SM00853"/>
    </source>
</evidence>
<dbReference type="SUPFAM" id="SSF55874">
    <property type="entry name" value="ATPase domain of HSP90 chaperone/DNA topoisomerase II/histidine kinase"/>
    <property type="match status" value="1"/>
</dbReference>
<dbReference type="GO" id="GO:0030983">
    <property type="term" value="F:mismatched DNA binding"/>
    <property type="evidence" value="ECO:0007669"/>
    <property type="project" value="InterPro"/>
</dbReference>
<comment type="similarity">
    <text evidence="1 5">Belongs to the DNA mismatch repair MutL/HexB family.</text>
</comment>
<dbReference type="InterPro" id="IPR020568">
    <property type="entry name" value="Ribosomal_Su5_D2-typ_SF"/>
</dbReference>
<keyword evidence="3 5" id="KW-0227">DNA damage</keyword>
<dbReference type="STRING" id="897.B2D07_01530"/>
<dbReference type="AlphaFoldDB" id="S7TXM1"/>
<dbReference type="Pfam" id="PF13589">
    <property type="entry name" value="HATPase_c_3"/>
    <property type="match status" value="1"/>
</dbReference>
<dbReference type="eggNOG" id="COG0323">
    <property type="taxonomic scope" value="Bacteria"/>
</dbReference>
<evidence type="ECO:0000313" key="10">
    <source>
        <dbReference type="Proteomes" id="UP000014977"/>
    </source>
</evidence>
<dbReference type="InterPro" id="IPR013507">
    <property type="entry name" value="DNA_mismatch_S5_2-like"/>
</dbReference>
<dbReference type="PANTHER" id="PTHR10073:SF12">
    <property type="entry name" value="DNA MISMATCH REPAIR PROTEIN MLH1"/>
    <property type="match status" value="1"/>
</dbReference>
<dbReference type="InterPro" id="IPR042121">
    <property type="entry name" value="MutL_C_regsub"/>
</dbReference>
<dbReference type="InterPro" id="IPR037198">
    <property type="entry name" value="MutL_C_sf"/>
</dbReference>
<dbReference type="InterPro" id="IPR014721">
    <property type="entry name" value="Ribsml_uS5_D2-typ_fold_subgr"/>
</dbReference>
<evidence type="ECO:0000256" key="4">
    <source>
        <dbReference type="ARBA" id="ARBA00023204"/>
    </source>
</evidence>
<dbReference type="Pfam" id="PF08676">
    <property type="entry name" value="MutL_C"/>
    <property type="match status" value="1"/>
</dbReference>
<comment type="function">
    <text evidence="5">This protein is involved in the repair of mismatches in DNA. It is required for dam-dependent methyl-directed DNA mismatch repair. May act as a 'molecular matchmaker', a protein that promotes the formation of a stable complex between two or more DNA-binding proteins in an ATP-dependent manner without itself being part of a final effector complex.</text>
</comment>
<dbReference type="RefSeq" id="WP_020875827.1">
    <property type="nucleotide sequence ID" value="NZ_ATHJ01000072.1"/>
</dbReference>
<dbReference type="NCBIfam" id="TIGR00585">
    <property type="entry name" value="mutl"/>
    <property type="match status" value="1"/>
</dbReference>
<evidence type="ECO:0000256" key="2">
    <source>
        <dbReference type="ARBA" id="ARBA00021975"/>
    </source>
</evidence>
<keyword evidence="10" id="KW-1185">Reference proteome</keyword>
<dbReference type="Gene3D" id="3.30.1540.20">
    <property type="entry name" value="MutL, C-terminal domain, dimerisation subdomain"/>
    <property type="match status" value="1"/>
</dbReference>
<dbReference type="InterPro" id="IPR014790">
    <property type="entry name" value="MutL_C"/>
</dbReference>
<dbReference type="SMART" id="SM00853">
    <property type="entry name" value="MutL_C"/>
    <property type="match status" value="1"/>
</dbReference>
<dbReference type="GO" id="GO:0005524">
    <property type="term" value="F:ATP binding"/>
    <property type="evidence" value="ECO:0007669"/>
    <property type="project" value="InterPro"/>
</dbReference>
<accession>S7TXM1</accession>
<dbReference type="Proteomes" id="UP000014977">
    <property type="component" value="Unassembled WGS sequence"/>
</dbReference>